<evidence type="ECO:0000256" key="8">
    <source>
        <dbReference type="ARBA" id="ARBA00031747"/>
    </source>
</evidence>
<evidence type="ECO:0000256" key="3">
    <source>
        <dbReference type="ARBA" id="ARBA00017306"/>
    </source>
</evidence>
<dbReference type="GO" id="GO:0003677">
    <property type="term" value="F:DNA binding"/>
    <property type="evidence" value="ECO:0007669"/>
    <property type="project" value="TreeGrafter"/>
</dbReference>
<comment type="function">
    <text evidence="7">Functions as a component of the DNA-binding general transcription factor complex TFIID. Binding of TFIID to a promoter (with or without TATA element) is the initial step in pre-initiation complex (PIC) formation. TFIID plays a key role in the regulation of gene expression by RNA polymerase II through different activities such as transcription activator interaction, core promoter recognition and selectivity, TFIIA and TFIIB interaction, chromatin modification (histone acetylation by TAF1), facilitation of DNA opening and initiation of transcription.</text>
</comment>
<evidence type="ECO:0000313" key="12">
    <source>
        <dbReference type="Proteomes" id="UP000886653"/>
    </source>
</evidence>
<protein>
    <recommendedName>
        <fullName evidence="3">Transcription initiation factor TFIID subunit 4</fullName>
    </recommendedName>
    <alternativeName>
        <fullName evidence="8">TBP-associated factor 4</fullName>
    </alternativeName>
</protein>
<dbReference type="AlphaFoldDB" id="A0A9P6NJ49"/>
<organism evidence="11 12">
    <name type="scientific">Cronartium quercuum f. sp. fusiforme G11</name>
    <dbReference type="NCBI Taxonomy" id="708437"/>
    <lineage>
        <taxon>Eukaryota</taxon>
        <taxon>Fungi</taxon>
        <taxon>Dikarya</taxon>
        <taxon>Basidiomycota</taxon>
        <taxon>Pucciniomycotina</taxon>
        <taxon>Pucciniomycetes</taxon>
        <taxon>Pucciniales</taxon>
        <taxon>Coleosporiaceae</taxon>
        <taxon>Cronartium</taxon>
    </lineage>
</organism>
<feature type="compositionally biased region" description="Low complexity" evidence="9">
    <location>
        <begin position="33"/>
        <end position="47"/>
    </location>
</feature>
<evidence type="ECO:0000256" key="5">
    <source>
        <dbReference type="ARBA" id="ARBA00023163"/>
    </source>
</evidence>
<evidence type="ECO:0000256" key="7">
    <source>
        <dbReference type="ARBA" id="ARBA00025346"/>
    </source>
</evidence>
<feature type="compositionally biased region" description="Polar residues" evidence="9">
    <location>
        <begin position="338"/>
        <end position="349"/>
    </location>
</feature>
<dbReference type="GO" id="GO:0005669">
    <property type="term" value="C:transcription factor TFIID complex"/>
    <property type="evidence" value="ECO:0007669"/>
    <property type="project" value="InterPro"/>
</dbReference>
<dbReference type="InterPro" id="IPR007900">
    <property type="entry name" value="TAF4_C"/>
</dbReference>
<sequence>MSAGSPEPKRPKTDSPITHHTPLALPGTSWKPSGISSGTSGYQYTGSRLSQQNHTEQPTPPEERPTASGSGTTNLPTDFNAINDAVGISGVDIAAEEELARQQRRAVLQPAWGAPRDRVKVMDFLDKQALTSMVQQIAASYQLKTLEPAILDVLAQAAEARLHTIIIDSIAAKEHRLASSHLRPPPLYPLPSPPPKGKRKAEGEAMYDQTVYDEPERILSILARVEGEEERRARTERERGGSIEPPPASDVIVPVVPDPPEKKKEKKRKREGPGQQAKNMSEDARARQSNQTAMRSVGGRAKYSWLSGGIPATASPAATIPRPSIIASLPAPKFAPRPSTSGNEITLPSKQIDDNRVHQGRKEGRLGGLLPAAHAAVSEPTAVGIRDSLFALERERGTGAGRGSGSRVLFKTYVRRGGRE</sequence>
<feature type="compositionally biased region" description="Pro residues" evidence="9">
    <location>
        <begin position="183"/>
        <end position="195"/>
    </location>
</feature>
<feature type="region of interest" description="Disordered" evidence="9">
    <location>
        <begin position="329"/>
        <end position="357"/>
    </location>
</feature>
<evidence type="ECO:0000256" key="2">
    <source>
        <dbReference type="ARBA" id="ARBA00006178"/>
    </source>
</evidence>
<keyword evidence="5" id="KW-0804">Transcription</keyword>
<dbReference type="OrthoDB" id="21060at2759"/>
<gene>
    <name evidence="11" type="ORF">CROQUDRAFT_94308</name>
</gene>
<comment type="caution">
    <text evidence="11">The sequence shown here is derived from an EMBL/GenBank/DDBJ whole genome shotgun (WGS) entry which is preliminary data.</text>
</comment>
<name>A0A9P6NJ49_9BASI</name>
<dbReference type="Pfam" id="PF05236">
    <property type="entry name" value="TAF4"/>
    <property type="match status" value="1"/>
</dbReference>
<feature type="region of interest" description="Disordered" evidence="9">
    <location>
        <begin position="226"/>
        <end position="296"/>
    </location>
</feature>
<dbReference type="InterPro" id="IPR045144">
    <property type="entry name" value="TAF4"/>
</dbReference>
<evidence type="ECO:0000256" key="4">
    <source>
        <dbReference type="ARBA" id="ARBA00023015"/>
    </source>
</evidence>
<evidence type="ECO:0000256" key="1">
    <source>
        <dbReference type="ARBA" id="ARBA00004123"/>
    </source>
</evidence>
<dbReference type="Proteomes" id="UP000886653">
    <property type="component" value="Unassembled WGS sequence"/>
</dbReference>
<reference evidence="11" key="1">
    <citation type="submission" date="2013-11" db="EMBL/GenBank/DDBJ databases">
        <title>Genome sequence of the fusiform rust pathogen reveals effectors for host alternation and coevolution with pine.</title>
        <authorList>
            <consortium name="DOE Joint Genome Institute"/>
            <person name="Smith K."/>
            <person name="Pendleton A."/>
            <person name="Kubisiak T."/>
            <person name="Anderson C."/>
            <person name="Salamov A."/>
            <person name="Aerts A."/>
            <person name="Riley R."/>
            <person name="Clum A."/>
            <person name="Lindquist E."/>
            <person name="Ence D."/>
            <person name="Campbell M."/>
            <person name="Kronenberg Z."/>
            <person name="Feau N."/>
            <person name="Dhillon B."/>
            <person name="Hamelin R."/>
            <person name="Burleigh J."/>
            <person name="Smith J."/>
            <person name="Yandell M."/>
            <person name="Nelson C."/>
            <person name="Grigoriev I."/>
            <person name="Davis J."/>
        </authorList>
    </citation>
    <scope>NUCLEOTIDE SEQUENCE</scope>
    <source>
        <strain evidence="11">G11</strain>
    </source>
</reference>
<comment type="subcellular location">
    <subcellularLocation>
        <location evidence="1">Nucleus</location>
    </subcellularLocation>
</comment>
<dbReference type="GO" id="GO:0006367">
    <property type="term" value="P:transcription initiation at RNA polymerase II promoter"/>
    <property type="evidence" value="ECO:0007669"/>
    <property type="project" value="TreeGrafter"/>
</dbReference>
<evidence type="ECO:0000256" key="6">
    <source>
        <dbReference type="ARBA" id="ARBA00023242"/>
    </source>
</evidence>
<accession>A0A9P6NJ49</accession>
<evidence type="ECO:0000256" key="9">
    <source>
        <dbReference type="SAM" id="MobiDB-lite"/>
    </source>
</evidence>
<evidence type="ECO:0000313" key="11">
    <source>
        <dbReference type="EMBL" id="KAG0145084.1"/>
    </source>
</evidence>
<feature type="compositionally biased region" description="Polar residues" evidence="9">
    <location>
        <begin position="67"/>
        <end position="77"/>
    </location>
</feature>
<evidence type="ECO:0000259" key="10">
    <source>
        <dbReference type="Pfam" id="PF05236"/>
    </source>
</evidence>
<dbReference type="EMBL" id="MU167283">
    <property type="protein sequence ID" value="KAG0145084.1"/>
    <property type="molecule type" value="Genomic_DNA"/>
</dbReference>
<keyword evidence="4" id="KW-0805">Transcription regulation</keyword>
<dbReference type="PANTHER" id="PTHR15138:SF14">
    <property type="entry name" value="TRANSCRIPTION INITIATION FACTOR TFIID SUBUNIT 4"/>
    <property type="match status" value="1"/>
</dbReference>
<keyword evidence="12" id="KW-1185">Reference proteome</keyword>
<proteinExistence type="inferred from homology"/>
<feature type="region of interest" description="Disordered" evidence="9">
    <location>
        <begin position="1"/>
        <end position="80"/>
    </location>
</feature>
<dbReference type="GO" id="GO:0016251">
    <property type="term" value="F:RNA polymerase II general transcription initiation factor activity"/>
    <property type="evidence" value="ECO:0007669"/>
    <property type="project" value="TreeGrafter"/>
</dbReference>
<feature type="compositionally biased region" description="Basic and acidic residues" evidence="9">
    <location>
        <begin position="226"/>
        <end position="241"/>
    </location>
</feature>
<feature type="domain" description="Transcription initiation factor TFIID component TAF4 C-terminal" evidence="10">
    <location>
        <begin position="82"/>
        <end position="398"/>
    </location>
</feature>
<comment type="similarity">
    <text evidence="2">Belongs to the TAF4 family.</text>
</comment>
<dbReference type="PANTHER" id="PTHR15138">
    <property type="entry name" value="TRANSCRIPTION INITIATION FACTOR TFIID SUBUNIT 4"/>
    <property type="match status" value="1"/>
</dbReference>
<keyword evidence="6" id="KW-0539">Nucleus</keyword>
<feature type="region of interest" description="Disordered" evidence="9">
    <location>
        <begin position="181"/>
        <end position="203"/>
    </location>
</feature>